<organism evidence="1 2">
    <name type="scientific">Salmonella enterica subsp. enterica serovar Wandsworth str. A4-580</name>
    <dbReference type="NCBI Taxonomy" id="913086"/>
    <lineage>
        <taxon>Bacteria</taxon>
        <taxon>Pseudomonadati</taxon>
        <taxon>Pseudomonadota</taxon>
        <taxon>Gammaproteobacteria</taxon>
        <taxon>Enterobacterales</taxon>
        <taxon>Enterobacteriaceae</taxon>
        <taxon>Salmonella</taxon>
    </lineage>
</organism>
<dbReference type="AlphaFoldDB" id="G5SIZ6"/>
<name>G5SIZ6_SALET</name>
<accession>G5SIZ6</accession>
<feature type="non-terminal residue" evidence="1">
    <location>
        <position position="41"/>
    </location>
</feature>
<dbReference type="Proteomes" id="UP000003536">
    <property type="component" value="Unassembled WGS sequence"/>
</dbReference>
<evidence type="ECO:0000313" key="1">
    <source>
        <dbReference type="EMBL" id="EHC98256.1"/>
    </source>
</evidence>
<protein>
    <submittedName>
        <fullName evidence="1">Uncharacterized protein</fullName>
    </submittedName>
</protein>
<dbReference type="EMBL" id="AFCX01001862">
    <property type="protein sequence ID" value="EHC98256.1"/>
    <property type="molecule type" value="Genomic_DNA"/>
</dbReference>
<gene>
    <name evidence="1" type="ORF">LTSEWAN_5697</name>
</gene>
<proteinExistence type="predicted"/>
<evidence type="ECO:0000313" key="2">
    <source>
        <dbReference type="Proteomes" id="UP000003536"/>
    </source>
</evidence>
<comment type="caution">
    <text evidence="1">The sequence shown here is derived from an EMBL/GenBank/DDBJ whole genome shotgun (WGS) entry which is preliminary data.</text>
</comment>
<reference evidence="1 2" key="1">
    <citation type="journal article" date="2011" name="BMC Genomics">
        <title>Genome sequencing reveals diversification of virulence factor content and possible host adaptation in distinct subpopulations of Salmonella enterica.</title>
        <authorList>
            <person name="den Bakker H.C."/>
            <person name="Moreno Switt A.I."/>
            <person name="Govoni G."/>
            <person name="Cummings C.A."/>
            <person name="Ranieri M.L."/>
            <person name="Degoricija L."/>
            <person name="Hoelzer K."/>
            <person name="Rodriguez-Rivera L.D."/>
            <person name="Brown S."/>
            <person name="Bolchacova E."/>
            <person name="Furtado M.R."/>
            <person name="Wiedmann M."/>
        </authorList>
    </citation>
    <scope>NUCLEOTIDE SEQUENCE [LARGE SCALE GENOMIC DNA]</scope>
    <source>
        <strain evidence="1 2">A4-580</strain>
    </source>
</reference>
<sequence length="41" mass="4528">MQPARRDIGRHKNIQIAAGELIQNPQALFLRAMARSGHSSS</sequence>